<dbReference type="InterPro" id="IPR040350">
    <property type="entry name" value="TMEM272"/>
</dbReference>
<protein>
    <submittedName>
        <fullName evidence="2">Uncharacterized protein</fullName>
    </submittedName>
</protein>
<dbReference type="PANTHER" id="PTHR33444">
    <property type="entry name" value="SI:DKEY-19B23.12-RELATED"/>
    <property type="match status" value="1"/>
</dbReference>
<feature type="transmembrane region" description="Helical" evidence="1">
    <location>
        <begin position="133"/>
        <end position="163"/>
    </location>
</feature>
<evidence type="ECO:0000256" key="1">
    <source>
        <dbReference type="SAM" id="Phobius"/>
    </source>
</evidence>
<dbReference type="PANTHER" id="PTHR33444:SF7">
    <property type="entry name" value="TRANSMEMBRANE PROTEIN 272"/>
    <property type="match status" value="1"/>
</dbReference>
<keyword evidence="1" id="KW-0812">Transmembrane</keyword>
<accession>A0A813VPI9</accession>
<feature type="transmembrane region" description="Helical" evidence="1">
    <location>
        <begin position="183"/>
        <end position="207"/>
    </location>
</feature>
<dbReference type="EMBL" id="CAJNOU010000069">
    <property type="protein sequence ID" value="CAF0846279.1"/>
    <property type="molecule type" value="Genomic_DNA"/>
</dbReference>
<dbReference type="AlphaFoldDB" id="A0A813VPI9"/>
<organism evidence="2 3">
    <name type="scientific">Rotaria sordida</name>
    <dbReference type="NCBI Taxonomy" id="392033"/>
    <lineage>
        <taxon>Eukaryota</taxon>
        <taxon>Metazoa</taxon>
        <taxon>Spiralia</taxon>
        <taxon>Gnathifera</taxon>
        <taxon>Rotifera</taxon>
        <taxon>Eurotatoria</taxon>
        <taxon>Bdelloidea</taxon>
        <taxon>Philodinida</taxon>
        <taxon>Philodinidae</taxon>
        <taxon>Rotaria</taxon>
    </lineage>
</organism>
<keyword evidence="1" id="KW-1133">Transmembrane helix</keyword>
<reference evidence="2" key="1">
    <citation type="submission" date="2021-02" db="EMBL/GenBank/DDBJ databases">
        <authorList>
            <person name="Nowell W R."/>
        </authorList>
    </citation>
    <scope>NUCLEOTIDE SEQUENCE</scope>
</reference>
<evidence type="ECO:0000313" key="3">
    <source>
        <dbReference type="Proteomes" id="UP000663889"/>
    </source>
</evidence>
<evidence type="ECO:0000313" key="2">
    <source>
        <dbReference type="EMBL" id="CAF0846279.1"/>
    </source>
</evidence>
<gene>
    <name evidence="2" type="ORF">SEV965_LOCUS2872</name>
</gene>
<proteinExistence type="predicted"/>
<sequence>MEIIQVQAYVSDEKININQIQQNIYSSSFINMADVERGTNENKELADLLPKALIVILSSVHCLIMLCIILVIPILEVAIGASYRGQCPINPNIPIYLIVTGACGMTTIFLVLVIIAGFIWCVQRNSIAATCTVMCLIFLIASFMILMSLFLFAWFIVGNVWIFGAKKNVQYDSSMDNYCHRTLYEFAFAILIITYVLPVVGCIVQCIRGCCQIKNN</sequence>
<feature type="transmembrane region" description="Helical" evidence="1">
    <location>
        <begin position="52"/>
        <end position="75"/>
    </location>
</feature>
<dbReference type="Proteomes" id="UP000663889">
    <property type="component" value="Unassembled WGS sequence"/>
</dbReference>
<name>A0A813VPI9_9BILA</name>
<comment type="caution">
    <text evidence="2">The sequence shown here is derived from an EMBL/GenBank/DDBJ whole genome shotgun (WGS) entry which is preliminary data.</text>
</comment>
<feature type="transmembrane region" description="Helical" evidence="1">
    <location>
        <begin position="95"/>
        <end position="121"/>
    </location>
</feature>
<keyword evidence="1" id="KW-0472">Membrane</keyword>